<dbReference type="InParanoid" id="A0A1X7T9W7"/>
<dbReference type="EnsemblMetazoa" id="Aqu2.1.11351_001">
    <property type="protein sequence ID" value="Aqu2.1.11351_001"/>
    <property type="gene ID" value="Aqu2.1.11351"/>
</dbReference>
<accession>A0A1X7T9W7</accession>
<evidence type="ECO:0000313" key="1">
    <source>
        <dbReference type="EnsemblMetazoa" id="Aqu2.1.11351_001"/>
    </source>
</evidence>
<name>A0A1X7T9W7_AMPQE</name>
<reference evidence="1" key="1">
    <citation type="submission" date="2017-05" db="UniProtKB">
        <authorList>
            <consortium name="EnsemblMetazoa"/>
        </authorList>
    </citation>
    <scope>IDENTIFICATION</scope>
</reference>
<sequence>MNSFIFSFSY</sequence>
<proteinExistence type="predicted"/>
<protein>
    <submittedName>
        <fullName evidence="1">Uncharacterized protein</fullName>
    </submittedName>
</protein>
<organism evidence="1">
    <name type="scientific">Amphimedon queenslandica</name>
    <name type="common">Sponge</name>
    <dbReference type="NCBI Taxonomy" id="400682"/>
    <lineage>
        <taxon>Eukaryota</taxon>
        <taxon>Metazoa</taxon>
        <taxon>Porifera</taxon>
        <taxon>Demospongiae</taxon>
        <taxon>Heteroscleromorpha</taxon>
        <taxon>Haplosclerida</taxon>
        <taxon>Niphatidae</taxon>
        <taxon>Amphimedon</taxon>
    </lineage>
</organism>